<reference evidence="1 2" key="1">
    <citation type="journal article" date="2022" name="Hortic Res">
        <title>A haplotype resolved chromosomal level avocado genome allows analysis of novel avocado genes.</title>
        <authorList>
            <person name="Nath O."/>
            <person name="Fletcher S.J."/>
            <person name="Hayward A."/>
            <person name="Shaw L.M."/>
            <person name="Masouleh A.K."/>
            <person name="Furtado A."/>
            <person name="Henry R.J."/>
            <person name="Mitter N."/>
        </authorList>
    </citation>
    <scope>NUCLEOTIDE SEQUENCE [LARGE SCALE GENOMIC DNA]</scope>
    <source>
        <strain evidence="2">cv. Hass</strain>
    </source>
</reference>
<gene>
    <name evidence="1" type="ORF">MRB53_013361</name>
</gene>
<name>A0ACC2K7T5_PERAE</name>
<protein>
    <submittedName>
        <fullName evidence="1">Uncharacterized protein</fullName>
    </submittedName>
</protein>
<proteinExistence type="predicted"/>
<dbReference type="EMBL" id="CM056812">
    <property type="protein sequence ID" value="KAJ8617175.1"/>
    <property type="molecule type" value="Genomic_DNA"/>
</dbReference>
<evidence type="ECO:0000313" key="1">
    <source>
        <dbReference type="EMBL" id="KAJ8617175.1"/>
    </source>
</evidence>
<comment type="caution">
    <text evidence="1">The sequence shown here is derived from an EMBL/GenBank/DDBJ whole genome shotgun (WGS) entry which is preliminary data.</text>
</comment>
<evidence type="ECO:0000313" key="2">
    <source>
        <dbReference type="Proteomes" id="UP001234297"/>
    </source>
</evidence>
<dbReference type="Proteomes" id="UP001234297">
    <property type="component" value="Chromosome 4"/>
</dbReference>
<sequence length="719" mass="81425">MNEAQFSVIAIANSSTGLPYFVLLAPNVYSHERDITNPSPENERNMKSSPSLASHEYFADMNNRIEAFGRDKLIISHEQASVEVVGNAIVTKAKLNCSEFIGEGDFMEMNTMGDHTYLALFFFTMFCLCCLSIFMTQCFPGKLVAKVTTRCHQDVKSEIFISMLLSITTVLLILGTGNSRSQLEGVHLTTTIFAVAANLPYKVSGKFYPYENHMDNKGYYDEPNDKNGRTDVKLRMLIPMKNTFHEFVKVKLDPEGNGMTATGFAVDLFIEVMDSLHNRVSYEFVPYESTDSLEMGYYDQLILQLHLERYDGVVGDITITSDRSKSGDFTQPYMIAGVSMIVPIVDDQELSLWWFLKPFTWDLWLLIIALFLSKGLLVWFFERGNNNPEFERGTFLEQVETFLSLSFSIFLFELWEKPKSKYSRLVVIFWMAAMFILVGGYGAILQAMLSPNNDGPIVTTIEQLIVNEDYVGYQKGSFVFDLLKHMGFREEKLKAYSSIDEYATALSRGSSYNGVSAIVEEIPYIKVFLAKYADRYTMVRPTFSTMGFAFLFQRGCTIVPDVSRTILEFIEGNKMTELEKKWFGSLEPNTSPPKTPQSGRRLTTYDFRGVLLITGPILCISFLIFIVVKKSKYRKTKGDPLHNKAVEGSKTEESSNNSTSRSHTNENPLNREGKSDQVTPNDTDIEARDPPDDGHHINIPPQNISDDAEMKTMRSSPAH</sequence>
<organism evidence="1 2">
    <name type="scientific">Persea americana</name>
    <name type="common">Avocado</name>
    <dbReference type="NCBI Taxonomy" id="3435"/>
    <lineage>
        <taxon>Eukaryota</taxon>
        <taxon>Viridiplantae</taxon>
        <taxon>Streptophyta</taxon>
        <taxon>Embryophyta</taxon>
        <taxon>Tracheophyta</taxon>
        <taxon>Spermatophyta</taxon>
        <taxon>Magnoliopsida</taxon>
        <taxon>Magnoliidae</taxon>
        <taxon>Laurales</taxon>
        <taxon>Lauraceae</taxon>
        <taxon>Persea</taxon>
    </lineage>
</organism>
<keyword evidence="2" id="KW-1185">Reference proteome</keyword>
<accession>A0ACC2K7T5</accession>